<dbReference type="Proteomes" id="UP001220962">
    <property type="component" value="Chromosome"/>
</dbReference>
<proteinExistence type="predicted"/>
<accession>A0AAX3N1F4</accession>
<evidence type="ECO:0000313" key="1">
    <source>
        <dbReference type="EMBL" id="WDH83458.1"/>
    </source>
</evidence>
<reference evidence="1" key="1">
    <citation type="submission" date="2023-02" db="EMBL/GenBank/DDBJ databases">
        <title>Pathogen: clinical or host-associated sample.</title>
        <authorList>
            <person name="Hergert J."/>
            <person name="Casey R."/>
            <person name="Wagner J."/>
            <person name="Young E.L."/>
            <person name="Oakeson K.F."/>
        </authorList>
    </citation>
    <scope>NUCLEOTIDE SEQUENCE</scope>
    <source>
        <strain evidence="1">2022CK-00830</strain>
    </source>
</reference>
<dbReference type="Pfam" id="PF14066">
    <property type="entry name" value="DUF4256"/>
    <property type="match status" value="1"/>
</dbReference>
<evidence type="ECO:0000313" key="2">
    <source>
        <dbReference type="Proteomes" id="UP001220962"/>
    </source>
</evidence>
<name>A0AAX3N1F4_9BACL</name>
<organism evidence="1 2">
    <name type="scientific">Paenibacillus urinalis</name>
    <dbReference type="NCBI Taxonomy" id="521520"/>
    <lineage>
        <taxon>Bacteria</taxon>
        <taxon>Bacillati</taxon>
        <taxon>Bacillota</taxon>
        <taxon>Bacilli</taxon>
        <taxon>Bacillales</taxon>
        <taxon>Paenibacillaceae</taxon>
        <taxon>Paenibacillus</taxon>
    </lineage>
</organism>
<dbReference type="AlphaFoldDB" id="A0AAX3N1F4"/>
<dbReference type="RefSeq" id="WP_274359550.1">
    <property type="nucleotide sequence ID" value="NZ_CP118101.1"/>
</dbReference>
<dbReference type="InterPro" id="IPR025352">
    <property type="entry name" value="DUF4256"/>
</dbReference>
<protein>
    <submittedName>
        <fullName evidence="1">DUF4256 domain-containing protein</fullName>
    </submittedName>
</protein>
<dbReference type="EMBL" id="CP118101">
    <property type="protein sequence ID" value="WDH83458.1"/>
    <property type="molecule type" value="Genomic_DNA"/>
</dbReference>
<gene>
    <name evidence="1" type="ORF">PUW23_04220</name>
</gene>
<sequence>MENKQRTLTPEQQKEILSILKKRFEKHMDRHEGIEWSAVEDRLHTQPEKLWSLSEMERTAGEPDVIGYDAELGEYTFCDCSAESPKGRRSICYDHEALESRKQHKPENSAVNMAAEMGIEMLTEEQFRELQQKLGKIDNKTSSWVLTPRNIRKLGGAIFCNYRYDTVFVYHNGADSYYGARGFRGLLKV</sequence>